<feature type="repeat" description="RCC1" evidence="3">
    <location>
        <begin position="2"/>
        <end position="56"/>
    </location>
</feature>
<sequence length="371" mass="39102">MVTVFALGSNGSGQLGIGHSEDVSIPRNILWADEPSPNSVSRIAAGGNHSLLLSGDGVLHWSGDATCGACGVLSGGKPAEPSFTKMNVDGPVQLIAATWEASIFTVLDRNGENTKVFTCGLGEKGELGQGPLVVRDPKASQLKNFPPPGTEIVDLAACMSHVVVVLNNGEVYGWGNGRKGQLGSPATIAFEPRKIEGIDFAVKRAVCGKDFTCVVGESGSGKISVIGQEKWEIKSKAPSEAPAWADIGAGWGNICILKSDGKILAWGRDDYSQSTPPNDRKASKIAVGSEHVLALLETGDVLAWGWGEHGNCGPLWVQTKDLSCWWMAARPLEPSPVLPGWTDAGQPRVELQSSKLYLLETTVFLCASCGL</sequence>
<dbReference type="PANTHER" id="PTHR45982:SF5">
    <property type="entry name" value="RCC DOMAIN-CONTAINING PROTEIN ATS1"/>
    <property type="match status" value="1"/>
</dbReference>
<dbReference type="GO" id="GO:0005085">
    <property type="term" value="F:guanyl-nucleotide exchange factor activity"/>
    <property type="evidence" value="ECO:0007669"/>
    <property type="project" value="TreeGrafter"/>
</dbReference>
<dbReference type="Proteomes" id="UP000031575">
    <property type="component" value="Unassembled WGS sequence"/>
</dbReference>
<dbReference type="SUPFAM" id="SSF50985">
    <property type="entry name" value="RCC1/BLIP-II"/>
    <property type="match status" value="1"/>
</dbReference>
<protein>
    <submittedName>
        <fullName evidence="5">Protein ATS1</fullName>
    </submittedName>
</protein>
<dbReference type="InterPro" id="IPR000408">
    <property type="entry name" value="Reg_chr_condens"/>
</dbReference>
<evidence type="ECO:0000256" key="3">
    <source>
        <dbReference type="PROSITE-ProRule" id="PRU00235"/>
    </source>
</evidence>
<dbReference type="EMBL" id="AWTV01000006">
    <property type="protein sequence ID" value="KIH92696.1"/>
    <property type="molecule type" value="Genomic_DNA"/>
</dbReference>
<evidence type="ECO:0000259" key="4">
    <source>
        <dbReference type="Pfam" id="PF25390"/>
    </source>
</evidence>
<dbReference type="GO" id="GO:0005737">
    <property type="term" value="C:cytoplasm"/>
    <property type="evidence" value="ECO:0007669"/>
    <property type="project" value="TreeGrafter"/>
</dbReference>
<evidence type="ECO:0000256" key="1">
    <source>
        <dbReference type="ARBA" id="ARBA00022658"/>
    </source>
</evidence>
<evidence type="ECO:0000313" key="5">
    <source>
        <dbReference type="EMBL" id="KIH92696.1"/>
    </source>
</evidence>
<feature type="repeat" description="RCC1" evidence="3">
    <location>
        <begin position="169"/>
        <end position="218"/>
    </location>
</feature>
<dbReference type="VEuPathDB" id="FungiDB:SPBR_09119"/>
<keyword evidence="2" id="KW-0677">Repeat</keyword>
<dbReference type="HOGENOM" id="CLU_005210_0_0_1"/>
<comment type="caution">
    <text evidence="5">The sequence shown here is derived from an EMBL/GenBank/DDBJ whole genome shotgun (WGS) entry which is preliminary data.</text>
</comment>
<dbReference type="OrthoDB" id="5370059at2759"/>
<dbReference type="PRINTS" id="PR00633">
    <property type="entry name" value="RCCNDNSATION"/>
</dbReference>
<gene>
    <name evidence="5" type="ORF">SPBR_09119</name>
</gene>
<dbReference type="PANTHER" id="PTHR45982">
    <property type="entry name" value="REGULATOR OF CHROMOSOME CONDENSATION"/>
    <property type="match status" value="1"/>
</dbReference>
<evidence type="ECO:0000313" key="6">
    <source>
        <dbReference type="Proteomes" id="UP000031575"/>
    </source>
</evidence>
<reference evidence="5 6" key="1">
    <citation type="journal article" date="2014" name="BMC Genomics">
        <title>Comparative genomics of the major fungal agents of human and animal Sporotrichosis: Sporothrix schenckii and Sporothrix brasiliensis.</title>
        <authorList>
            <person name="Teixeira M.M."/>
            <person name="de Almeida L.G."/>
            <person name="Kubitschek-Barreira P."/>
            <person name="Alves F.L."/>
            <person name="Kioshima E.S."/>
            <person name="Abadio A.K."/>
            <person name="Fernandes L."/>
            <person name="Derengowski L.S."/>
            <person name="Ferreira K.S."/>
            <person name="Souza R.C."/>
            <person name="Ruiz J.C."/>
            <person name="de Andrade N.C."/>
            <person name="Paes H.C."/>
            <person name="Nicola A.M."/>
            <person name="Albuquerque P."/>
            <person name="Gerber A.L."/>
            <person name="Martins V.P."/>
            <person name="Peconick L.D."/>
            <person name="Neto A.V."/>
            <person name="Chaucanez C.B."/>
            <person name="Silva P.A."/>
            <person name="Cunha O.L."/>
            <person name="de Oliveira F.F."/>
            <person name="dos Santos T.C."/>
            <person name="Barros A.L."/>
            <person name="Soares M.A."/>
            <person name="de Oliveira L.M."/>
            <person name="Marini M.M."/>
            <person name="Villalobos-Duno H."/>
            <person name="Cunha M.M."/>
            <person name="de Hoog S."/>
            <person name="da Silveira J.F."/>
            <person name="Henrissat B."/>
            <person name="Nino-Vega G.A."/>
            <person name="Cisalpino P.S."/>
            <person name="Mora-Montes H.M."/>
            <person name="Almeida S.R."/>
            <person name="Stajich J.E."/>
            <person name="Lopes-Bezerra L.M."/>
            <person name="Vasconcelos A.T."/>
            <person name="Felipe M.S."/>
        </authorList>
    </citation>
    <scope>NUCLEOTIDE SEQUENCE [LARGE SCALE GENOMIC DNA]</scope>
    <source>
        <strain evidence="5 6">5110</strain>
    </source>
</reference>
<dbReference type="Gene3D" id="2.130.10.30">
    <property type="entry name" value="Regulator of chromosome condensation 1/beta-lactamase-inhibitor protein II"/>
    <property type="match status" value="2"/>
</dbReference>
<organism evidence="5 6">
    <name type="scientific">Sporothrix brasiliensis 5110</name>
    <dbReference type="NCBI Taxonomy" id="1398154"/>
    <lineage>
        <taxon>Eukaryota</taxon>
        <taxon>Fungi</taxon>
        <taxon>Dikarya</taxon>
        <taxon>Ascomycota</taxon>
        <taxon>Pezizomycotina</taxon>
        <taxon>Sordariomycetes</taxon>
        <taxon>Sordariomycetidae</taxon>
        <taxon>Ophiostomatales</taxon>
        <taxon>Ophiostomataceae</taxon>
        <taxon>Sporothrix</taxon>
    </lineage>
</organism>
<dbReference type="AlphaFoldDB" id="A0A0C2IUB1"/>
<feature type="repeat" description="RCC1" evidence="3">
    <location>
        <begin position="114"/>
        <end position="168"/>
    </location>
</feature>
<evidence type="ECO:0000256" key="2">
    <source>
        <dbReference type="ARBA" id="ARBA00022737"/>
    </source>
</evidence>
<dbReference type="RefSeq" id="XP_040620706.1">
    <property type="nucleotide sequence ID" value="XM_040767245.1"/>
</dbReference>
<dbReference type="InterPro" id="IPR051553">
    <property type="entry name" value="Ran_GTPase-activating"/>
</dbReference>
<accession>A0A0C2IUB1</accession>
<dbReference type="Pfam" id="PF25390">
    <property type="entry name" value="WD40_RLD"/>
    <property type="match status" value="1"/>
</dbReference>
<dbReference type="InterPro" id="IPR058923">
    <property type="entry name" value="RCC1-like_dom"/>
</dbReference>
<keyword evidence="1" id="KW-0344">Guanine-nucleotide releasing factor</keyword>
<proteinExistence type="predicted"/>
<dbReference type="PROSITE" id="PS50012">
    <property type="entry name" value="RCC1_3"/>
    <property type="match status" value="3"/>
</dbReference>
<dbReference type="GeneID" id="63682166"/>
<feature type="domain" description="RCC1-like" evidence="4">
    <location>
        <begin position="3"/>
        <end position="313"/>
    </location>
</feature>
<dbReference type="PROSITE" id="PS00626">
    <property type="entry name" value="RCC1_2"/>
    <property type="match status" value="1"/>
</dbReference>
<dbReference type="InterPro" id="IPR009091">
    <property type="entry name" value="RCC1/BLIP-II"/>
</dbReference>
<name>A0A0C2IUB1_9PEZI</name>
<keyword evidence="6" id="KW-1185">Reference proteome</keyword>